<evidence type="ECO:0000259" key="3">
    <source>
        <dbReference type="PROSITE" id="PS50404"/>
    </source>
</evidence>
<dbReference type="Pfam" id="PF13417">
    <property type="entry name" value="GST_N_3"/>
    <property type="match status" value="1"/>
</dbReference>
<dbReference type="FunFam" id="1.20.1050.10:FF:000017">
    <property type="entry name" value="Maleylacetoacetate isomerase"/>
    <property type="match status" value="1"/>
</dbReference>
<protein>
    <recommendedName>
        <fullName evidence="7">Glutathione transferase</fullName>
    </recommendedName>
</protein>
<dbReference type="InterPro" id="IPR036249">
    <property type="entry name" value="Thioredoxin-like_sf"/>
</dbReference>
<feature type="domain" description="GST C-terminal" evidence="4">
    <location>
        <begin position="85"/>
        <end position="208"/>
    </location>
</feature>
<gene>
    <name evidence="5" type="ORF">SELMODRAFT_170109</name>
</gene>
<organism evidence="6">
    <name type="scientific">Selaginella moellendorffii</name>
    <name type="common">Spikemoss</name>
    <dbReference type="NCBI Taxonomy" id="88036"/>
    <lineage>
        <taxon>Eukaryota</taxon>
        <taxon>Viridiplantae</taxon>
        <taxon>Streptophyta</taxon>
        <taxon>Embryophyta</taxon>
        <taxon>Tracheophyta</taxon>
        <taxon>Lycopodiopsida</taxon>
        <taxon>Selaginellales</taxon>
        <taxon>Selaginellaceae</taxon>
        <taxon>Selaginella</taxon>
    </lineage>
</organism>
<feature type="chain" id="PRO_5003121692" description="Glutathione transferase" evidence="2">
    <location>
        <begin position="21"/>
        <end position="211"/>
    </location>
</feature>
<dbReference type="GO" id="GO:0006559">
    <property type="term" value="P:L-phenylalanine catabolic process"/>
    <property type="evidence" value="ECO:0000318"/>
    <property type="project" value="GO_Central"/>
</dbReference>
<evidence type="ECO:0000259" key="4">
    <source>
        <dbReference type="PROSITE" id="PS50405"/>
    </source>
</evidence>
<dbReference type="Gramene" id="EFJ30057">
    <property type="protein sequence ID" value="EFJ30057"/>
    <property type="gene ID" value="SELMODRAFT_170109"/>
</dbReference>
<dbReference type="GO" id="GO:0016034">
    <property type="term" value="F:maleylacetoacetate isomerase activity"/>
    <property type="evidence" value="ECO:0000318"/>
    <property type="project" value="GO_Central"/>
</dbReference>
<dbReference type="InParanoid" id="D8RC22"/>
<dbReference type="PANTHER" id="PTHR42673:SF4">
    <property type="entry name" value="MALEYLACETOACETATE ISOMERASE"/>
    <property type="match status" value="1"/>
</dbReference>
<dbReference type="EMBL" id="GL377576">
    <property type="protein sequence ID" value="EFJ30057.1"/>
    <property type="molecule type" value="Genomic_DNA"/>
</dbReference>
<dbReference type="NCBIfam" id="TIGR01262">
    <property type="entry name" value="maiA"/>
    <property type="match status" value="1"/>
</dbReference>
<dbReference type="PROSITE" id="PS50404">
    <property type="entry name" value="GST_NTER"/>
    <property type="match status" value="1"/>
</dbReference>
<evidence type="ECO:0000313" key="6">
    <source>
        <dbReference type="Proteomes" id="UP000001514"/>
    </source>
</evidence>
<dbReference type="Gene3D" id="3.40.30.10">
    <property type="entry name" value="Glutaredoxin"/>
    <property type="match status" value="1"/>
</dbReference>
<feature type="signal peptide" evidence="2">
    <location>
        <begin position="1"/>
        <end position="20"/>
    </location>
</feature>
<dbReference type="InterPro" id="IPR010987">
    <property type="entry name" value="Glutathione-S-Trfase_C-like"/>
</dbReference>
<dbReference type="KEGG" id="smo:SELMODRAFT_170109"/>
<dbReference type="OMA" id="HWISQGL"/>
<evidence type="ECO:0000256" key="2">
    <source>
        <dbReference type="SAM" id="SignalP"/>
    </source>
</evidence>
<dbReference type="SUPFAM" id="SSF52833">
    <property type="entry name" value="Thioredoxin-like"/>
    <property type="match status" value="1"/>
</dbReference>
<dbReference type="InterPro" id="IPR004045">
    <property type="entry name" value="Glutathione_S-Trfase_N"/>
</dbReference>
<dbReference type="AlphaFoldDB" id="D8RC22"/>
<dbReference type="HOGENOM" id="CLU_011226_20_1_1"/>
<dbReference type="GO" id="GO:0005737">
    <property type="term" value="C:cytoplasm"/>
    <property type="evidence" value="ECO:0007669"/>
    <property type="project" value="InterPro"/>
</dbReference>
<dbReference type="SFLD" id="SFLDG00358">
    <property type="entry name" value="Main_(cytGST)"/>
    <property type="match status" value="1"/>
</dbReference>
<dbReference type="PROSITE" id="PS50405">
    <property type="entry name" value="GST_CTER"/>
    <property type="match status" value="1"/>
</dbReference>
<keyword evidence="2" id="KW-0732">Signal</keyword>
<dbReference type="Gene3D" id="1.20.1050.10">
    <property type="match status" value="1"/>
</dbReference>
<dbReference type="SUPFAM" id="SSF47616">
    <property type="entry name" value="GST C-terminal domain-like"/>
    <property type="match status" value="1"/>
</dbReference>
<dbReference type="SFLD" id="SFLDS00019">
    <property type="entry name" value="Glutathione_Transferase_(cytos"/>
    <property type="match status" value="1"/>
</dbReference>
<dbReference type="GO" id="GO:0006749">
    <property type="term" value="P:glutathione metabolic process"/>
    <property type="evidence" value="ECO:0000318"/>
    <property type="project" value="GO_Central"/>
</dbReference>
<evidence type="ECO:0008006" key="7">
    <source>
        <dbReference type="Google" id="ProtNLM"/>
    </source>
</evidence>
<comment type="similarity">
    <text evidence="1">Belongs to the GST superfamily. Zeta family.</text>
</comment>
<dbReference type="OrthoDB" id="4951845at2759"/>
<evidence type="ECO:0000313" key="5">
    <source>
        <dbReference type="EMBL" id="EFJ30057.1"/>
    </source>
</evidence>
<dbReference type="FunCoup" id="D8RC22">
    <property type="interactions" value="2299"/>
</dbReference>
<dbReference type="Proteomes" id="UP000001514">
    <property type="component" value="Unassembled WGS sequence"/>
</dbReference>
<dbReference type="InterPro" id="IPR005955">
    <property type="entry name" value="GST_Zeta"/>
</dbReference>
<proteinExistence type="inferred from homology"/>
<dbReference type="InterPro" id="IPR036282">
    <property type="entry name" value="Glutathione-S-Trfase_C_sf"/>
</dbReference>
<dbReference type="GO" id="GO:0004364">
    <property type="term" value="F:glutathione transferase activity"/>
    <property type="evidence" value="ECO:0000318"/>
    <property type="project" value="GO_Central"/>
</dbReference>
<accession>D8RC22</accession>
<feature type="domain" description="GST N-terminal" evidence="3">
    <location>
        <begin position="1"/>
        <end position="80"/>
    </location>
</feature>
<dbReference type="CDD" id="cd03191">
    <property type="entry name" value="GST_C_Zeta"/>
    <property type="match status" value="1"/>
</dbReference>
<dbReference type="PANTHER" id="PTHR42673">
    <property type="entry name" value="MALEYLACETOACETATE ISOMERASE"/>
    <property type="match status" value="1"/>
</dbReference>
<reference evidence="5 6" key="1">
    <citation type="journal article" date="2011" name="Science">
        <title>The Selaginella genome identifies genetic changes associated with the evolution of vascular plants.</title>
        <authorList>
            <person name="Banks J.A."/>
            <person name="Nishiyama T."/>
            <person name="Hasebe M."/>
            <person name="Bowman J.L."/>
            <person name="Gribskov M."/>
            <person name="dePamphilis C."/>
            <person name="Albert V.A."/>
            <person name="Aono N."/>
            <person name="Aoyama T."/>
            <person name="Ambrose B.A."/>
            <person name="Ashton N.W."/>
            <person name="Axtell M.J."/>
            <person name="Barker E."/>
            <person name="Barker M.S."/>
            <person name="Bennetzen J.L."/>
            <person name="Bonawitz N.D."/>
            <person name="Chapple C."/>
            <person name="Cheng C."/>
            <person name="Correa L.G."/>
            <person name="Dacre M."/>
            <person name="DeBarry J."/>
            <person name="Dreyer I."/>
            <person name="Elias M."/>
            <person name="Engstrom E.M."/>
            <person name="Estelle M."/>
            <person name="Feng L."/>
            <person name="Finet C."/>
            <person name="Floyd S.K."/>
            <person name="Frommer W.B."/>
            <person name="Fujita T."/>
            <person name="Gramzow L."/>
            <person name="Gutensohn M."/>
            <person name="Harholt J."/>
            <person name="Hattori M."/>
            <person name="Heyl A."/>
            <person name="Hirai T."/>
            <person name="Hiwatashi Y."/>
            <person name="Ishikawa M."/>
            <person name="Iwata M."/>
            <person name="Karol K.G."/>
            <person name="Koehler B."/>
            <person name="Kolukisaoglu U."/>
            <person name="Kubo M."/>
            <person name="Kurata T."/>
            <person name="Lalonde S."/>
            <person name="Li K."/>
            <person name="Li Y."/>
            <person name="Litt A."/>
            <person name="Lyons E."/>
            <person name="Manning G."/>
            <person name="Maruyama T."/>
            <person name="Michael T.P."/>
            <person name="Mikami K."/>
            <person name="Miyazaki S."/>
            <person name="Morinaga S."/>
            <person name="Murata T."/>
            <person name="Mueller-Roeber B."/>
            <person name="Nelson D.R."/>
            <person name="Obara M."/>
            <person name="Oguri Y."/>
            <person name="Olmstead R.G."/>
            <person name="Onodera N."/>
            <person name="Petersen B.L."/>
            <person name="Pils B."/>
            <person name="Prigge M."/>
            <person name="Rensing S.A."/>
            <person name="Riano-Pachon D.M."/>
            <person name="Roberts A.W."/>
            <person name="Sato Y."/>
            <person name="Scheller H.V."/>
            <person name="Schulz B."/>
            <person name="Schulz C."/>
            <person name="Shakirov E.V."/>
            <person name="Shibagaki N."/>
            <person name="Shinohara N."/>
            <person name="Shippen D.E."/>
            <person name="Soerensen I."/>
            <person name="Sotooka R."/>
            <person name="Sugimoto N."/>
            <person name="Sugita M."/>
            <person name="Sumikawa N."/>
            <person name="Tanurdzic M."/>
            <person name="Theissen G."/>
            <person name="Ulvskov P."/>
            <person name="Wakazuki S."/>
            <person name="Weng J.K."/>
            <person name="Willats W.W."/>
            <person name="Wipf D."/>
            <person name="Wolf P.G."/>
            <person name="Yang L."/>
            <person name="Zimmer A.D."/>
            <person name="Zhu Q."/>
            <person name="Mitros T."/>
            <person name="Hellsten U."/>
            <person name="Loque D."/>
            <person name="Otillar R."/>
            <person name="Salamov A."/>
            <person name="Schmutz J."/>
            <person name="Shapiro H."/>
            <person name="Lindquist E."/>
            <person name="Lucas S."/>
            <person name="Rokhsar D."/>
            <person name="Grigoriev I.V."/>
        </authorList>
    </citation>
    <scope>NUCLEOTIDE SEQUENCE [LARGE SCALE GENOMIC DNA]</scope>
</reference>
<dbReference type="STRING" id="88036.D8RC22"/>
<dbReference type="Pfam" id="PF14497">
    <property type="entry name" value="GST_C_3"/>
    <property type="match status" value="1"/>
</dbReference>
<keyword evidence="6" id="KW-1185">Reference proteome</keyword>
<dbReference type="eggNOG" id="KOG0868">
    <property type="taxonomic scope" value="Eukaryota"/>
</dbReference>
<sequence length="211" mass="24149">MRLYTFWGSSCAWRVRLALALKGIPYEYQAVGFANGLLDDEFSKINPLSMVPALETEEDGLLIDSVAIVEYLEEKYPEKPLLPKNLKQRATIRQIVNLIASNIQPLQNGGRVLNMIKEKLGDEETLKWAQHWIVIGFNALEEIVKKTSGKYCFGDTLTLADVFVIPQIGNAERYKVDMTPYPTLRRLKEELHKLEEVRQSVPRLQPDFPTE</sequence>
<name>D8RC22_SELML</name>
<evidence type="ECO:0000256" key="1">
    <source>
        <dbReference type="ARBA" id="ARBA00010007"/>
    </source>
</evidence>
<dbReference type="InterPro" id="IPR034330">
    <property type="entry name" value="GST_Zeta_C"/>
</dbReference>
<dbReference type="InterPro" id="IPR040079">
    <property type="entry name" value="Glutathione_S-Trfase"/>
</dbReference>
<dbReference type="InterPro" id="IPR004046">
    <property type="entry name" value="GST_C"/>
</dbReference>